<protein>
    <submittedName>
        <fullName evidence="2">EF-hand domain-containing protein</fullName>
    </submittedName>
</protein>
<dbReference type="Proteomes" id="UP000887579">
    <property type="component" value="Unplaced"/>
</dbReference>
<sequence length="88" mass="9928">MKSIFCCNCDGGCNRGKRSLPLKSALMKFNAVDKNMDKIINAEEAQTFLLSTGYNSTNFGNDASWFESMDLNKNGVIERHEFDESLKH</sequence>
<evidence type="ECO:0000313" key="2">
    <source>
        <dbReference type="WBParaSite" id="ES5_v2.g17027.t1"/>
    </source>
</evidence>
<name>A0AC34FI85_9BILA</name>
<proteinExistence type="predicted"/>
<reference evidence="2" key="1">
    <citation type="submission" date="2022-11" db="UniProtKB">
        <authorList>
            <consortium name="WormBaseParasite"/>
        </authorList>
    </citation>
    <scope>IDENTIFICATION</scope>
</reference>
<evidence type="ECO:0000313" key="1">
    <source>
        <dbReference type="Proteomes" id="UP000887579"/>
    </source>
</evidence>
<accession>A0AC34FI85</accession>
<dbReference type="WBParaSite" id="ES5_v2.g17027.t1">
    <property type="protein sequence ID" value="ES5_v2.g17027.t1"/>
    <property type="gene ID" value="ES5_v2.g17027"/>
</dbReference>
<organism evidence="1 2">
    <name type="scientific">Panagrolaimus sp. ES5</name>
    <dbReference type="NCBI Taxonomy" id="591445"/>
    <lineage>
        <taxon>Eukaryota</taxon>
        <taxon>Metazoa</taxon>
        <taxon>Ecdysozoa</taxon>
        <taxon>Nematoda</taxon>
        <taxon>Chromadorea</taxon>
        <taxon>Rhabditida</taxon>
        <taxon>Tylenchina</taxon>
        <taxon>Panagrolaimomorpha</taxon>
        <taxon>Panagrolaimoidea</taxon>
        <taxon>Panagrolaimidae</taxon>
        <taxon>Panagrolaimus</taxon>
    </lineage>
</organism>